<evidence type="ECO:0000259" key="2">
    <source>
        <dbReference type="Pfam" id="PF07883"/>
    </source>
</evidence>
<sequence length="124" mass="12605">MAVITAPTGPTHEVGGTRFTSLATPSRGSTDTSVWRVEIAPGTPATPHRLTKEEVFVVLAGTAATRIDGLDATAATGDVVVVPPGVDFEITAAGDEPLQALCCLPVGGQALLGDGKAFNPPWAQ</sequence>
<feature type="region of interest" description="Disordered" evidence="1">
    <location>
        <begin position="1"/>
        <end position="30"/>
    </location>
</feature>
<dbReference type="RefSeq" id="WP_199706033.1">
    <property type="nucleotide sequence ID" value="NZ_JAEMNV010000006.1"/>
</dbReference>
<protein>
    <submittedName>
        <fullName evidence="3">Cupin domain-containing protein</fullName>
    </submittedName>
</protein>
<evidence type="ECO:0000256" key="1">
    <source>
        <dbReference type="SAM" id="MobiDB-lite"/>
    </source>
</evidence>
<dbReference type="AlphaFoldDB" id="A0A934U550"/>
<gene>
    <name evidence="3" type="ORF">JGU71_20005</name>
</gene>
<feature type="compositionally biased region" description="Polar residues" evidence="1">
    <location>
        <begin position="18"/>
        <end position="30"/>
    </location>
</feature>
<comment type="caution">
    <text evidence="3">The sequence shown here is derived from an EMBL/GenBank/DDBJ whole genome shotgun (WGS) entry which is preliminary data.</text>
</comment>
<dbReference type="InterPro" id="IPR013096">
    <property type="entry name" value="Cupin_2"/>
</dbReference>
<dbReference type="SUPFAM" id="SSF51182">
    <property type="entry name" value="RmlC-like cupins"/>
    <property type="match status" value="1"/>
</dbReference>
<evidence type="ECO:0000313" key="4">
    <source>
        <dbReference type="Proteomes" id="UP000655868"/>
    </source>
</evidence>
<dbReference type="InterPro" id="IPR011051">
    <property type="entry name" value="RmlC_Cupin_sf"/>
</dbReference>
<accession>A0A934U550</accession>
<organism evidence="3 4">
    <name type="scientific">Antrihabitans stalagmiti</name>
    <dbReference type="NCBI Taxonomy" id="2799499"/>
    <lineage>
        <taxon>Bacteria</taxon>
        <taxon>Bacillati</taxon>
        <taxon>Actinomycetota</taxon>
        <taxon>Actinomycetes</taxon>
        <taxon>Mycobacteriales</taxon>
        <taxon>Nocardiaceae</taxon>
        <taxon>Antrihabitans</taxon>
    </lineage>
</organism>
<dbReference type="EMBL" id="JAEMNV010000006">
    <property type="protein sequence ID" value="MBJ8341175.1"/>
    <property type="molecule type" value="Genomic_DNA"/>
</dbReference>
<evidence type="ECO:0000313" key="3">
    <source>
        <dbReference type="EMBL" id="MBJ8341175.1"/>
    </source>
</evidence>
<dbReference type="Gene3D" id="2.60.120.10">
    <property type="entry name" value="Jelly Rolls"/>
    <property type="match status" value="1"/>
</dbReference>
<proteinExistence type="predicted"/>
<dbReference type="Pfam" id="PF07883">
    <property type="entry name" value="Cupin_2"/>
    <property type="match status" value="1"/>
</dbReference>
<name>A0A934U550_9NOCA</name>
<dbReference type="InterPro" id="IPR014710">
    <property type="entry name" value="RmlC-like_jellyroll"/>
</dbReference>
<reference evidence="3" key="1">
    <citation type="submission" date="2020-12" db="EMBL/GenBank/DDBJ databases">
        <title>Antrihabitans popcorni sp. nov. and Antrihabitans auranticaus sp. nov., isolated from a larva cave.</title>
        <authorList>
            <person name="Lee S.D."/>
            <person name="Kim I.S."/>
        </authorList>
    </citation>
    <scope>NUCLEOTIDE SEQUENCE</scope>
    <source>
        <strain evidence="3">YC3-6</strain>
    </source>
</reference>
<dbReference type="Proteomes" id="UP000655868">
    <property type="component" value="Unassembled WGS sequence"/>
</dbReference>
<feature type="domain" description="Cupin type-2" evidence="2">
    <location>
        <begin position="36"/>
        <end position="102"/>
    </location>
</feature>
<keyword evidence="4" id="KW-1185">Reference proteome</keyword>